<dbReference type="RefSeq" id="WP_249656962.1">
    <property type="nucleotide sequence ID" value="NZ_JAMFMA010000002.1"/>
</dbReference>
<keyword evidence="1" id="KW-0812">Transmembrane</keyword>
<organism evidence="3 4">
    <name type="scientific">Flagellimonas spongiicola</name>
    <dbReference type="NCBI Taxonomy" id="2942208"/>
    <lineage>
        <taxon>Bacteria</taxon>
        <taxon>Pseudomonadati</taxon>
        <taxon>Bacteroidota</taxon>
        <taxon>Flavobacteriia</taxon>
        <taxon>Flavobacteriales</taxon>
        <taxon>Flavobacteriaceae</taxon>
        <taxon>Flagellimonas</taxon>
    </lineage>
</organism>
<dbReference type="GO" id="GO:0016301">
    <property type="term" value="F:kinase activity"/>
    <property type="evidence" value="ECO:0007669"/>
    <property type="project" value="UniProtKB-KW"/>
</dbReference>
<keyword evidence="4" id="KW-1185">Reference proteome</keyword>
<feature type="domain" description="Signal transduction histidine kinase internal region" evidence="2">
    <location>
        <begin position="151"/>
        <end position="227"/>
    </location>
</feature>
<reference evidence="3 4" key="1">
    <citation type="submission" date="2022-05" db="EMBL/GenBank/DDBJ databases">
        <authorList>
            <person name="Park J.-S."/>
        </authorList>
    </citation>
    <scope>NUCLEOTIDE SEQUENCE [LARGE SCALE GENOMIC DNA]</scope>
    <source>
        <strain evidence="3 4">2012CJ35-5</strain>
    </source>
</reference>
<feature type="transmembrane region" description="Helical" evidence="1">
    <location>
        <begin position="45"/>
        <end position="63"/>
    </location>
</feature>
<dbReference type="InterPro" id="IPR010559">
    <property type="entry name" value="Sig_transdc_His_kin_internal"/>
</dbReference>
<keyword evidence="1" id="KW-0472">Membrane</keyword>
<comment type="caution">
    <text evidence="3">The sequence shown here is derived from an EMBL/GenBank/DDBJ whole genome shotgun (WGS) entry which is preliminary data.</text>
</comment>
<dbReference type="Proteomes" id="UP001203607">
    <property type="component" value="Unassembled WGS sequence"/>
</dbReference>
<evidence type="ECO:0000313" key="4">
    <source>
        <dbReference type="Proteomes" id="UP001203607"/>
    </source>
</evidence>
<evidence type="ECO:0000313" key="3">
    <source>
        <dbReference type="EMBL" id="MCL6273771.1"/>
    </source>
</evidence>
<dbReference type="InterPro" id="IPR050640">
    <property type="entry name" value="Bact_2-comp_sensor_kinase"/>
</dbReference>
<gene>
    <name evidence="3" type="ORF">M3P19_07115</name>
</gene>
<sequence length="339" mass="39612">MIALDKKNSTDFFRSDIVIIVVLWITIILMTTFDKDNYHIHFHEFIITVNKLLMFIVVNYVIFPNFYLRQKLWFFILIVIGCIFFFGYVEEILIEPYLDFDPNTHGIAPPVSVFVGYATPLAIFLGIKFLFYFNKREHLINKLEKEKSESQLSFLKSQINPHVLFNNLNNIYSLALRNDSRAKDAILTLSKFLRYVIYDSTEKVVLLSREIENLESYLELQEIQLEGRGKITYINKSEPSGYTIAPLLLLPFVENCFKHSTNTLLSDIDIVIKIDIIDGVLNFYCSNPHEKFDTPNQESNGIGLVNTRQRLELMYQGDYKLDISSNQQLFEVWLKLNLL</sequence>
<evidence type="ECO:0000259" key="2">
    <source>
        <dbReference type="Pfam" id="PF06580"/>
    </source>
</evidence>
<dbReference type="EMBL" id="JAMFMA010000002">
    <property type="protein sequence ID" value="MCL6273771.1"/>
    <property type="molecule type" value="Genomic_DNA"/>
</dbReference>
<dbReference type="PANTHER" id="PTHR34220">
    <property type="entry name" value="SENSOR HISTIDINE KINASE YPDA"/>
    <property type="match status" value="1"/>
</dbReference>
<dbReference type="InterPro" id="IPR036890">
    <property type="entry name" value="HATPase_C_sf"/>
</dbReference>
<keyword evidence="3" id="KW-0418">Kinase</keyword>
<accession>A0ABT0PRE2</accession>
<dbReference type="PANTHER" id="PTHR34220:SF7">
    <property type="entry name" value="SENSOR HISTIDINE KINASE YPDA"/>
    <property type="match status" value="1"/>
</dbReference>
<feature type="transmembrane region" description="Helical" evidence="1">
    <location>
        <begin position="72"/>
        <end position="94"/>
    </location>
</feature>
<dbReference type="Pfam" id="PF06580">
    <property type="entry name" value="His_kinase"/>
    <property type="match status" value="1"/>
</dbReference>
<proteinExistence type="predicted"/>
<protein>
    <submittedName>
        <fullName evidence="3">Histidine kinase</fullName>
    </submittedName>
</protein>
<feature type="transmembrane region" description="Helical" evidence="1">
    <location>
        <begin position="114"/>
        <end position="133"/>
    </location>
</feature>
<feature type="transmembrane region" description="Helical" evidence="1">
    <location>
        <begin position="12"/>
        <end position="33"/>
    </location>
</feature>
<evidence type="ECO:0000256" key="1">
    <source>
        <dbReference type="SAM" id="Phobius"/>
    </source>
</evidence>
<name>A0ABT0PRE2_9FLAO</name>
<keyword evidence="1" id="KW-1133">Transmembrane helix</keyword>
<keyword evidence="3" id="KW-0808">Transferase</keyword>
<dbReference type="Gene3D" id="3.30.565.10">
    <property type="entry name" value="Histidine kinase-like ATPase, C-terminal domain"/>
    <property type="match status" value="1"/>
</dbReference>